<evidence type="ECO:0000313" key="2">
    <source>
        <dbReference type="Proteomes" id="UP000821865"/>
    </source>
</evidence>
<protein>
    <submittedName>
        <fullName evidence="1">Uncharacterized protein</fullName>
    </submittedName>
</protein>
<organism evidence="1 2">
    <name type="scientific">Dermacentor silvarum</name>
    <name type="common">Tick</name>
    <dbReference type="NCBI Taxonomy" id="543639"/>
    <lineage>
        <taxon>Eukaryota</taxon>
        <taxon>Metazoa</taxon>
        <taxon>Ecdysozoa</taxon>
        <taxon>Arthropoda</taxon>
        <taxon>Chelicerata</taxon>
        <taxon>Arachnida</taxon>
        <taxon>Acari</taxon>
        <taxon>Parasitiformes</taxon>
        <taxon>Ixodida</taxon>
        <taxon>Ixodoidea</taxon>
        <taxon>Ixodidae</taxon>
        <taxon>Rhipicephalinae</taxon>
        <taxon>Dermacentor</taxon>
    </lineage>
</organism>
<evidence type="ECO:0000313" key="1">
    <source>
        <dbReference type="EMBL" id="KAH7950045.1"/>
    </source>
</evidence>
<comment type="caution">
    <text evidence="1">The sequence shown here is derived from an EMBL/GenBank/DDBJ whole genome shotgun (WGS) entry which is preliminary data.</text>
</comment>
<accession>A0ACB8CSN0</accession>
<dbReference type="EMBL" id="CM023474">
    <property type="protein sequence ID" value="KAH7950045.1"/>
    <property type="molecule type" value="Genomic_DNA"/>
</dbReference>
<name>A0ACB8CSN0_DERSI</name>
<dbReference type="Proteomes" id="UP000821865">
    <property type="component" value="Chromosome 5"/>
</dbReference>
<keyword evidence="2" id="KW-1185">Reference proteome</keyword>
<proteinExistence type="predicted"/>
<reference evidence="1" key="1">
    <citation type="submission" date="2020-05" db="EMBL/GenBank/DDBJ databases">
        <title>Large-scale comparative analyses of tick genomes elucidate their genetic diversity and vector capacities.</title>
        <authorList>
            <person name="Jia N."/>
            <person name="Wang J."/>
            <person name="Shi W."/>
            <person name="Du L."/>
            <person name="Sun Y."/>
            <person name="Zhan W."/>
            <person name="Jiang J."/>
            <person name="Wang Q."/>
            <person name="Zhang B."/>
            <person name="Ji P."/>
            <person name="Sakyi L.B."/>
            <person name="Cui X."/>
            <person name="Yuan T."/>
            <person name="Jiang B."/>
            <person name="Yang W."/>
            <person name="Lam T.T.-Y."/>
            <person name="Chang Q."/>
            <person name="Ding S."/>
            <person name="Wang X."/>
            <person name="Zhu J."/>
            <person name="Ruan X."/>
            <person name="Zhao L."/>
            <person name="Wei J."/>
            <person name="Que T."/>
            <person name="Du C."/>
            <person name="Cheng J."/>
            <person name="Dai P."/>
            <person name="Han X."/>
            <person name="Huang E."/>
            <person name="Gao Y."/>
            <person name="Liu J."/>
            <person name="Shao H."/>
            <person name="Ye R."/>
            <person name="Li L."/>
            <person name="Wei W."/>
            <person name="Wang X."/>
            <person name="Wang C."/>
            <person name="Yang T."/>
            <person name="Huo Q."/>
            <person name="Li W."/>
            <person name="Guo W."/>
            <person name="Chen H."/>
            <person name="Zhou L."/>
            <person name="Ni X."/>
            <person name="Tian J."/>
            <person name="Zhou Y."/>
            <person name="Sheng Y."/>
            <person name="Liu T."/>
            <person name="Pan Y."/>
            <person name="Xia L."/>
            <person name="Li J."/>
            <person name="Zhao F."/>
            <person name="Cao W."/>
        </authorList>
    </citation>
    <scope>NUCLEOTIDE SEQUENCE</scope>
    <source>
        <strain evidence="1">Dsil-2018</strain>
    </source>
</reference>
<sequence length="527" mass="57857">MTNLHELVITGTGAAPLVLLEALCTLLLDTTSLTTLSMSGLVIDAAHRMRVVASLRHNVTIENLSLHGSIVHSYLSNGVSGFTVFLSNSTRLGSLSMEVVESDAAKTHMDLMCVIPPLVDRGTLWKLKLAGFLLNADCACLLAQLVSRKDGLLEHLDIGGCYWSAEESPPGSSRVEARTTDWEEPDPAISKLICPWLQAFDDTARIELSFLALSFVGLQPEHLAALFNTATTFQYLATISLRDVALHELNEVCRIIRETDMSGRVRIEGEYLVDSAALSMLHEFPEGLRHVAVSSICEPRPEVFQNTVRLACSWYQVTTLHLFLTQNVVGDVVTIRSLSKYLGVAIPLRELALTGCYQPDLSLCLRGAGTSRTVLLEAIFENPGIQVLRIDGFRLGRANLCFLAYELVASETLCEVSFESPDRLENEAFVQLLAADVRENTTILRLQVLESVDGETQGERFVVEDVLGRNLGYLTCAAHFVVEEARLTRCAVAFATVSCSPALVEKVQKLAYVDGAEATNMIRRILE</sequence>
<gene>
    <name evidence="1" type="ORF">HPB49_018996</name>
</gene>